<evidence type="ECO:0000313" key="2">
    <source>
        <dbReference type="EMBL" id="THH27928.1"/>
    </source>
</evidence>
<dbReference type="AlphaFoldDB" id="A0A4S4MRL7"/>
<keyword evidence="3" id="KW-1185">Reference proteome</keyword>
<reference evidence="2 3" key="1">
    <citation type="submission" date="2019-02" db="EMBL/GenBank/DDBJ databases">
        <title>Genome sequencing of the rare red list fungi Antrodiella citrinella (Flaviporus citrinellus).</title>
        <authorList>
            <person name="Buettner E."/>
            <person name="Kellner H."/>
        </authorList>
    </citation>
    <scope>NUCLEOTIDE SEQUENCE [LARGE SCALE GENOMIC DNA]</scope>
    <source>
        <strain evidence="2 3">DSM 108506</strain>
    </source>
</reference>
<comment type="caution">
    <text evidence="2">The sequence shown here is derived from an EMBL/GenBank/DDBJ whole genome shotgun (WGS) entry which is preliminary data.</text>
</comment>
<dbReference type="Proteomes" id="UP000308730">
    <property type="component" value="Unassembled WGS sequence"/>
</dbReference>
<feature type="region of interest" description="Disordered" evidence="1">
    <location>
        <begin position="1"/>
        <end position="33"/>
    </location>
</feature>
<feature type="compositionally biased region" description="Acidic residues" evidence="1">
    <location>
        <begin position="17"/>
        <end position="26"/>
    </location>
</feature>
<name>A0A4S4MRL7_9APHY</name>
<organism evidence="2 3">
    <name type="scientific">Antrodiella citrinella</name>
    <dbReference type="NCBI Taxonomy" id="2447956"/>
    <lineage>
        <taxon>Eukaryota</taxon>
        <taxon>Fungi</taxon>
        <taxon>Dikarya</taxon>
        <taxon>Basidiomycota</taxon>
        <taxon>Agaricomycotina</taxon>
        <taxon>Agaricomycetes</taxon>
        <taxon>Polyporales</taxon>
        <taxon>Steccherinaceae</taxon>
        <taxon>Antrodiella</taxon>
    </lineage>
</organism>
<evidence type="ECO:0000256" key="1">
    <source>
        <dbReference type="SAM" id="MobiDB-lite"/>
    </source>
</evidence>
<protein>
    <submittedName>
        <fullName evidence="2">Uncharacterized protein</fullName>
    </submittedName>
</protein>
<gene>
    <name evidence="2" type="ORF">EUX98_g6249</name>
</gene>
<evidence type="ECO:0000313" key="3">
    <source>
        <dbReference type="Proteomes" id="UP000308730"/>
    </source>
</evidence>
<dbReference type="EMBL" id="SGPM01000214">
    <property type="protein sequence ID" value="THH27928.1"/>
    <property type="molecule type" value="Genomic_DNA"/>
</dbReference>
<proteinExistence type="predicted"/>
<sequence>MESRSSLKDLLSWDGGSDSDSDELPDLPDPKDVGEKEYERLLILHGMPYSQAFNELLAEYKPTPENPNPKKLVYGVPVPASALFEYAEWAGLATYAGNGQERQPRFSCLAVAVSLLSKFCDDYKLGLAIPHLPLSNRSFIVSMCNNYNYRTGIIDIDLANDMTQLIQSEFELDVEQSKSK</sequence>
<accession>A0A4S4MRL7</accession>